<dbReference type="PIRSF" id="PIRSF005962">
    <property type="entry name" value="Pept_M20D_amidohydro"/>
    <property type="match status" value="1"/>
</dbReference>
<dbReference type="InterPro" id="IPR036264">
    <property type="entry name" value="Bact_exopeptidase_dim_dom"/>
</dbReference>
<evidence type="ECO:0000313" key="5">
    <source>
        <dbReference type="Proteomes" id="UP000188879"/>
    </source>
</evidence>
<dbReference type="InterPro" id="IPR017439">
    <property type="entry name" value="Amidohydrolase"/>
</dbReference>
<keyword evidence="2" id="KW-0479">Metal-binding</keyword>
<keyword evidence="1" id="KW-0378">Hydrolase</keyword>
<comment type="caution">
    <text evidence="4">The sequence shown here is derived from an EMBL/GenBank/DDBJ whole genome shotgun (WGS) entry which is preliminary data.</text>
</comment>
<dbReference type="PANTHER" id="PTHR11014">
    <property type="entry name" value="PEPTIDASE M20 FAMILY MEMBER"/>
    <property type="match status" value="1"/>
</dbReference>
<dbReference type="AlphaFoldDB" id="A0A1V2GYB6"/>
<evidence type="ECO:0000259" key="3">
    <source>
        <dbReference type="Pfam" id="PF07687"/>
    </source>
</evidence>
<evidence type="ECO:0000256" key="2">
    <source>
        <dbReference type="PIRSR" id="PIRSR005962-1"/>
    </source>
</evidence>
<dbReference type="Pfam" id="PF01546">
    <property type="entry name" value="Peptidase_M20"/>
    <property type="match status" value="1"/>
</dbReference>
<feature type="binding site" evidence="2">
    <location>
        <position position="99"/>
    </location>
    <ligand>
        <name>Mn(2+)</name>
        <dbReference type="ChEBI" id="CHEBI:29035"/>
        <label>2</label>
    </ligand>
</feature>
<keyword evidence="2" id="KW-0464">Manganese</keyword>
<feature type="binding site" evidence="2">
    <location>
        <position position="134"/>
    </location>
    <ligand>
        <name>Mn(2+)</name>
        <dbReference type="ChEBI" id="CHEBI:29035"/>
        <label>2</label>
    </ligand>
</feature>
<dbReference type="Proteomes" id="UP000188879">
    <property type="component" value="Unassembled WGS sequence"/>
</dbReference>
<feature type="binding site" evidence="2">
    <location>
        <position position="355"/>
    </location>
    <ligand>
        <name>Mn(2+)</name>
        <dbReference type="ChEBI" id="CHEBI:29035"/>
        <label>2</label>
    </ligand>
</feature>
<dbReference type="GO" id="GO:0016787">
    <property type="term" value="F:hydrolase activity"/>
    <property type="evidence" value="ECO:0007669"/>
    <property type="project" value="UniProtKB-KW"/>
</dbReference>
<accession>A0A1V2GYB6</accession>
<dbReference type="SUPFAM" id="SSF55031">
    <property type="entry name" value="Bacterial exopeptidase dimerisation domain"/>
    <property type="match status" value="1"/>
</dbReference>
<feature type="binding site" evidence="2">
    <location>
        <position position="160"/>
    </location>
    <ligand>
        <name>Mn(2+)</name>
        <dbReference type="ChEBI" id="CHEBI:29035"/>
        <label>2</label>
    </ligand>
</feature>
<dbReference type="OrthoDB" id="9777385at2"/>
<comment type="cofactor">
    <cofactor evidence="2">
        <name>Mn(2+)</name>
        <dbReference type="ChEBI" id="CHEBI:29035"/>
    </cofactor>
    <text evidence="2">The Mn(2+) ion enhances activity.</text>
</comment>
<protein>
    <submittedName>
        <fullName evidence="4">Peptidase M20</fullName>
    </submittedName>
</protein>
<dbReference type="SUPFAM" id="SSF53187">
    <property type="entry name" value="Zn-dependent exopeptidases"/>
    <property type="match status" value="1"/>
</dbReference>
<dbReference type="InterPro" id="IPR002933">
    <property type="entry name" value="Peptidase_M20"/>
</dbReference>
<dbReference type="EMBL" id="MLCO01000205">
    <property type="protein sequence ID" value="ONG50100.1"/>
    <property type="molecule type" value="Genomic_DNA"/>
</dbReference>
<feature type="domain" description="Peptidase M20 dimerisation" evidence="3">
    <location>
        <begin position="181"/>
        <end position="281"/>
    </location>
</feature>
<feature type="binding site" evidence="2">
    <location>
        <position position="101"/>
    </location>
    <ligand>
        <name>Mn(2+)</name>
        <dbReference type="ChEBI" id="CHEBI:29035"/>
        <label>2</label>
    </ligand>
</feature>
<dbReference type="Gene3D" id="3.40.630.10">
    <property type="entry name" value="Zn peptidases"/>
    <property type="match status" value="1"/>
</dbReference>
<reference evidence="4 5" key="1">
    <citation type="submission" date="2016-10" db="EMBL/GenBank/DDBJ databases">
        <title>Draft Genome sequence of Roseomonas sp. strain M3.</title>
        <authorList>
            <person name="Subhash Y."/>
            <person name="Lee S."/>
        </authorList>
    </citation>
    <scope>NUCLEOTIDE SEQUENCE [LARGE SCALE GENOMIC DNA]</scope>
    <source>
        <strain evidence="4 5">M3</strain>
    </source>
</reference>
<evidence type="ECO:0000256" key="1">
    <source>
        <dbReference type="ARBA" id="ARBA00022801"/>
    </source>
</evidence>
<dbReference type="NCBIfam" id="TIGR01891">
    <property type="entry name" value="amidohydrolases"/>
    <property type="match status" value="1"/>
</dbReference>
<gene>
    <name evidence="4" type="ORF">BKE38_19530</name>
</gene>
<dbReference type="Gene3D" id="3.30.70.360">
    <property type="match status" value="1"/>
</dbReference>
<dbReference type="RefSeq" id="WP_076958985.1">
    <property type="nucleotide sequence ID" value="NZ_MLCO01000205.1"/>
</dbReference>
<evidence type="ECO:0000313" key="4">
    <source>
        <dbReference type="EMBL" id="ONG50100.1"/>
    </source>
</evidence>
<proteinExistence type="predicted"/>
<sequence>MTLTRQDLSDIAAWRQALHRRPELSGAEVETAAMAAAFLRGAGAAEVITGLGGHGVAGIFPGAAPGPTVLFRAELDALPILEASGAPHASEIPGRAHSCGHDGHMAILAGLARALGRQAPARGRSVILYQPAEEDGSGAAAVIADPRFPAIAPDLAFACHTMPGIALGSAAIAEGPANCASAGMRIVLSGRTAHASAPETGTSPMNALAKLMPGLTALGRGGPLEAEFSLVTVTHATMGEACFGVAPGQAELWCTLRTLTDNRMAALRAAAEALAREAADENGLGLSIAYRDVFDHCDNAPEATAHWRRALEAEGVPHDTALFPMRASEDFGRFGQNAPSAMVLLGAGIGGPALHNPEFDYPDALTETGARVFIRLARDLLG</sequence>
<dbReference type="InterPro" id="IPR011650">
    <property type="entry name" value="Peptidase_M20_dimer"/>
</dbReference>
<dbReference type="PANTHER" id="PTHR11014:SF169">
    <property type="entry name" value="CLAN MH, FAMILY M20, PEPTIDASE T-LIKE METALLOPEPTIDASE"/>
    <property type="match status" value="1"/>
</dbReference>
<dbReference type="Pfam" id="PF07687">
    <property type="entry name" value="M20_dimer"/>
    <property type="match status" value="1"/>
</dbReference>
<organism evidence="4 5">
    <name type="scientific">Teichococcus deserti</name>
    <dbReference type="NCBI Taxonomy" id="1817963"/>
    <lineage>
        <taxon>Bacteria</taxon>
        <taxon>Pseudomonadati</taxon>
        <taxon>Pseudomonadota</taxon>
        <taxon>Alphaproteobacteria</taxon>
        <taxon>Acetobacterales</taxon>
        <taxon>Roseomonadaceae</taxon>
        <taxon>Roseomonas</taxon>
    </lineage>
</organism>
<keyword evidence="5" id="KW-1185">Reference proteome</keyword>
<dbReference type="GO" id="GO:0046872">
    <property type="term" value="F:metal ion binding"/>
    <property type="evidence" value="ECO:0007669"/>
    <property type="project" value="UniProtKB-KW"/>
</dbReference>
<name>A0A1V2GYB6_9PROT</name>